<keyword evidence="2" id="KW-1185">Reference proteome</keyword>
<accession>A0A6G0ZJU6</accession>
<dbReference type="AlphaFoldDB" id="A0A6G0ZJU6"/>
<evidence type="ECO:0000313" key="1">
    <source>
        <dbReference type="EMBL" id="KAF0771266.1"/>
    </source>
</evidence>
<gene>
    <name evidence="1" type="ORF">FWK35_00004478</name>
</gene>
<name>A0A6G0ZJU6_APHCR</name>
<protein>
    <submittedName>
        <fullName evidence="1">Uncharacterized protein</fullName>
    </submittedName>
</protein>
<sequence length="219" mass="23680">MISNESIIDAELNGVIKDTNATTDILSTTDQLEEVTVEVVVDDVIEDLLMLVCDSLSGDAPPETLRTVDTSLKGTSAAVEGGPIIDVMSISEQREEDTVEMVINDVIEELLMLVCDFPSGDVPPETLQTVDTSLKGTSAAVDGGPQGDAAIPVNHVLPDNCVKEQKHICELDGYLDPIATPQQRAPRRQRGFFTAVWKCVKRVVCGVCCLRCGYPFEDL</sequence>
<comment type="caution">
    <text evidence="1">The sequence shown here is derived from an EMBL/GenBank/DDBJ whole genome shotgun (WGS) entry which is preliminary data.</text>
</comment>
<organism evidence="1 2">
    <name type="scientific">Aphis craccivora</name>
    <name type="common">Cowpea aphid</name>
    <dbReference type="NCBI Taxonomy" id="307492"/>
    <lineage>
        <taxon>Eukaryota</taxon>
        <taxon>Metazoa</taxon>
        <taxon>Ecdysozoa</taxon>
        <taxon>Arthropoda</taxon>
        <taxon>Hexapoda</taxon>
        <taxon>Insecta</taxon>
        <taxon>Pterygota</taxon>
        <taxon>Neoptera</taxon>
        <taxon>Paraneoptera</taxon>
        <taxon>Hemiptera</taxon>
        <taxon>Sternorrhyncha</taxon>
        <taxon>Aphidomorpha</taxon>
        <taxon>Aphidoidea</taxon>
        <taxon>Aphididae</taxon>
        <taxon>Aphidini</taxon>
        <taxon>Aphis</taxon>
        <taxon>Aphis</taxon>
    </lineage>
</organism>
<dbReference type="Proteomes" id="UP000478052">
    <property type="component" value="Unassembled WGS sequence"/>
</dbReference>
<reference evidence="1 2" key="1">
    <citation type="submission" date="2019-08" db="EMBL/GenBank/DDBJ databases">
        <title>Whole genome of Aphis craccivora.</title>
        <authorList>
            <person name="Voronova N.V."/>
            <person name="Shulinski R.S."/>
            <person name="Bandarenka Y.V."/>
            <person name="Zhorov D.G."/>
            <person name="Warner D."/>
        </authorList>
    </citation>
    <scope>NUCLEOTIDE SEQUENCE [LARGE SCALE GENOMIC DNA]</scope>
    <source>
        <strain evidence="1">180601</strain>
        <tissue evidence="1">Whole Body</tissue>
    </source>
</reference>
<proteinExistence type="predicted"/>
<evidence type="ECO:0000313" key="2">
    <source>
        <dbReference type="Proteomes" id="UP000478052"/>
    </source>
</evidence>
<dbReference type="EMBL" id="VUJU01000316">
    <property type="protein sequence ID" value="KAF0771266.1"/>
    <property type="molecule type" value="Genomic_DNA"/>
</dbReference>